<comment type="caution">
    <text evidence="1">The sequence shown here is derived from an EMBL/GenBank/DDBJ whole genome shotgun (WGS) entry which is preliminary data.</text>
</comment>
<accession>A0A9P5YF71</accession>
<dbReference type="Proteomes" id="UP000807353">
    <property type="component" value="Unassembled WGS sequence"/>
</dbReference>
<proteinExistence type="predicted"/>
<reference evidence="1" key="1">
    <citation type="submission" date="2020-11" db="EMBL/GenBank/DDBJ databases">
        <authorList>
            <consortium name="DOE Joint Genome Institute"/>
            <person name="Ahrendt S."/>
            <person name="Riley R."/>
            <person name="Andreopoulos W."/>
            <person name="Labutti K."/>
            <person name="Pangilinan J."/>
            <person name="Ruiz-Duenas F.J."/>
            <person name="Barrasa J.M."/>
            <person name="Sanchez-Garcia M."/>
            <person name="Camarero S."/>
            <person name="Miyauchi S."/>
            <person name="Serrano A."/>
            <person name="Linde D."/>
            <person name="Babiker R."/>
            <person name="Drula E."/>
            <person name="Ayuso-Fernandez I."/>
            <person name="Pacheco R."/>
            <person name="Padilla G."/>
            <person name="Ferreira P."/>
            <person name="Barriuso J."/>
            <person name="Kellner H."/>
            <person name="Castanera R."/>
            <person name="Alfaro M."/>
            <person name="Ramirez L."/>
            <person name="Pisabarro A.G."/>
            <person name="Kuo A."/>
            <person name="Tritt A."/>
            <person name="Lipzen A."/>
            <person name="He G."/>
            <person name="Yan M."/>
            <person name="Ng V."/>
            <person name="Cullen D."/>
            <person name="Martin F."/>
            <person name="Rosso M.-N."/>
            <person name="Henrissat B."/>
            <person name="Hibbett D."/>
            <person name="Martinez A.T."/>
            <person name="Grigoriev I.V."/>
        </authorList>
    </citation>
    <scope>NUCLEOTIDE SEQUENCE</scope>
    <source>
        <strain evidence="1">CBS 247.69</strain>
    </source>
</reference>
<name>A0A9P5YF71_9AGAR</name>
<sequence>MSVTIHAILNLIFCTDNFKGSLQGTTMIFIIHKVKPPNVQGDSIQITRNKINKKDPRPDYQPVRMGKVRYQICMLVTAEMLRVPPNNMEAVGIMGIVTAPRRKSCDYLLATFRHITVYPFDLWGPTTTFQKHGLAGTHIHKRSLLVALNHNLLRGLDSGFRVSSIRE</sequence>
<keyword evidence="2" id="KW-1185">Reference proteome</keyword>
<evidence type="ECO:0000313" key="2">
    <source>
        <dbReference type="Proteomes" id="UP000807353"/>
    </source>
</evidence>
<organism evidence="1 2">
    <name type="scientific">Collybia nuda</name>
    <dbReference type="NCBI Taxonomy" id="64659"/>
    <lineage>
        <taxon>Eukaryota</taxon>
        <taxon>Fungi</taxon>
        <taxon>Dikarya</taxon>
        <taxon>Basidiomycota</taxon>
        <taxon>Agaricomycotina</taxon>
        <taxon>Agaricomycetes</taxon>
        <taxon>Agaricomycetidae</taxon>
        <taxon>Agaricales</taxon>
        <taxon>Tricholomatineae</taxon>
        <taxon>Clitocybaceae</taxon>
        <taxon>Collybia</taxon>
    </lineage>
</organism>
<dbReference type="EMBL" id="MU150236">
    <property type="protein sequence ID" value="KAF9467565.1"/>
    <property type="molecule type" value="Genomic_DNA"/>
</dbReference>
<dbReference type="AlphaFoldDB" id="A0A9P5YF71"/>
<gene>
    <name evidence="1" type="ORF">BDZ94DRAFT_966547</name>
</gene>
<protein>
    <submittedName>
        <fullName evidence="1">Uncharacterized protein</fullName>
    </submittedName>
</protein>
<evidence type="ECO:0000313" key="1">
    <source>
        <dbReference type="EMBL" id="KAF9467565.1"/>
    </source>
</evidence>